<evidence type="ECO:0000256" key="2">
    <source>
        <dbReference type="ARBA" id="ARBA00006739"/>
    </source>
</evidence>
<dbReference type="InterPro" id="IPR029044">
    <property type="entry name" value="Nucleotide-diphossugar_trans"/>
</dbReference>
<dbReference type="CDD" id="cd02440">
    <property type="entry name" value="AdoMet_MTases"/>
    <property type="match status" value="1"/>
</dbReference>
<feature type="domain" description="Glycosyltransferase 2-like" evidence="6">
    <location>
        <begin position="778"/>
        <end position="942"/>
    </location>
</feature>
<dbReference type="Gene3D" id="3.40.50.150">
    <property type="entry name" value="Vaccinia Virus protein VP39"/>
    <property type="match status" value="1"/>
</dbReference>
<evidence type="ECO:0000256" key="1">
    <source>
        <dbReference type="ARBA" id="ARBA00004776"/>
    </source>
</evidence>
<evidence type="ECO:0000256" key="3">
    <source>
        <dbReference type="ARBA" id="ARBA00022676"/>
    </source>
</evidence>
<evidence type="ECO:0000313" key="8">
    <source>
        <dbReference type="EMBL" id="QHQ61060.1"/>
    </source>
</evidence>
<dbReference type="SUPFAM" id="SSF53448">
    <property type="entry name" value="Nucleotide-diphospho-sugar transferases"/>
    <property type="match status" value="1"/>
</dbReference>
<dbReference type="RefSeq" id="WP_161837888.1">
    <property type="nucleotide sequence ID" value="NZ_CP048000.1"/>
</dbReference>
<evidence type="ECO:0000256" key="4">
    <source>
        <dbReference type="ARBA" id="ARBA00022679"/>
    </source>
</evidence>
<dbReference type="PANTHER" id="PTHR43179">
    <property type="entry name" value="RHAMNOSYLTRANSFERASE WBBL"/>
    <property type="match status" value="1"/>
</dbReference>
<comment type="pathway">
    <text evidence="1">Cell wall biogenesis; cell wall polysaccharide biosynthesis.</text>
</comment>
<protein>
    <submittedName>
        <fullName evidence="8">Glycosyltransferase</fullName>
    </submittedName>
</protein>
<organism evidence="8 9">
    <name type="scientific">Anaerocolumna sedimenticola</name>
    <dbReference type="NCBI Taxonomy" id="2696063"/>
    <lineage>
        <taxon>Bacteria</taxon>
        <taxon>Bacillati</taxon>
        <taxon>Bacillota</taxon>
        <taxon>Clostridia</taxon>
        <taxon>Lachnospirales</taxon>
        <taxon>Lachnospiraceae</taxon>
        <taxon>Anaerocolumna</taxon>
    </lineage>
</organism>
<evidence type="ECO:0000259" key="6">
    <source>
        <dbReference type="Pfam" id="PF00535"/>
    </source>
</evidence>
<proteinExistence type="inferred from homology"/>
<dbReference type="PANTHER" id="PTHR43179:SF12">
    <property type="entry name" value="GALACTOFURANOSYLTRANSFERASE GLFT2"/>
    <property type="match status" value="1"/>
</dbReference>
<dbReference type="Pfam" id="PF00535">
    <property type="entry name" value="Glycos_transf_2"/>
    <property type="match status" value="1"/>
</dbReference>
<dbReference type="Gene3D" id="3.90.550.10">
    <property type="entry name" value="Spore Coat Polysaccharide Biosynthesis Protein SpsA, Chain A"/>
    <property type="match status" value="1"/>
</dbReference>
<keyword evidence="5" id="KW-0175">Coiled coil</keyword>
<dbReference type="AlphaFoldDB" id="A0A6P1TIN5"/>
<dbReference type="SUPFAM" id="SSF53756">
    <property type="entry name" value="UDP-Glycosyltransferase/glycogen phosphorylase"/>
    <property type="match status" value="1"/>
</dbReference>
<dbReference type="EMBL" id="CP048000">
    <property type="protein sequence ID" value="QHQ61060.1"/>
    <property type="molecule type" value="Genomic_DNA"/>
</dbReference>
<sequence>MINNEEYWNNIFKKEKNDNKREMQTSFFGNLAISNLPRWIIEDIEFNSMIICDVGCAEGDATYLLSNEFKNNKVIGIDFSSEAIKIARDKYHDICFEVGDIRNINEQYDVTFSSNMLEHFYNYKDILEKLIKISNKYCILLLPFREYYTIKEHHTYFDFQSFPFEFEDYMVCYFKVMTMQGEDVNYWFGEQILIVYAKKDNLKTKNISLRNFYNGYIEERTKIIMDYDEKINSLNKKLLEADNNFKKESQDKNEIKSELLKSKDIITETQCKIDNQLIEISNLVNILGHTNHELVDAKEQLTNIVKDKEILNENNKILLSENSELKGLINNLYLEKENINSAINNIIITQNSKSYKLSLLFKRFLSQFIKGNEKKDFIKWLFGRLSKKYMGSKWLKEFDHLEIAKLALNRESTFDINSITYKMEKNIKNSRQVFIFASVPYYDVGGGQRSAQLAKTFNNMGYEVYYIYGFHSSETEIKEMFIPAIMHEHIDKINIQDIKDILKKEAIFIFEIPYESFEPYLDFAQKYNCYTIYEHIDNWGTSLGCLFYNETVFKRFLLKADLLTVTARLLGEKLKEQTNNSYIYSANAVNSELFEPLKEYNQPKDLIKGKNKTLLYFGSLWGEWFDWEKIEYISQKCKDCEINLIGDYGPIQDKVKKMEKNVHFLGIKNQAELPAYLMYSDIALLPFKNCEIGKYVSPLKIFEYIAMNKLVLSTPLDDIKGYPNTICTDDKEEWVKVIYSEYKIVDSNSFILNNNWYARCNQLLDKASSKEIVEESISVIVLNHNNKKVIGRCVNSLLNHIKRYNYEIVIVDNNSHDGSYEYLDENFGNTIKLIKNELNGCSSGRNIGVKNSTGKYICFLDSDQWVISDRWLDTAINILKNELFIGAVSWNAGWFEPGKTTGPIVDYQPNRAIDSSKILYRNDIAYLATSGMVLERKLFEEIGGFDEYYDPTCFEDTDISLKVRHAGYELAYCPYMSIMHLPHQTTQSGSSGHSKLMERNGKYFIDKWTKIDKNLLEYYL</sequence>
<dbReference type="Pfam" id="PF13692">
    <property type="entry name" value="Glyco_trans_1_4"/>
    <property type="match status" value="1"/>
</dbReference>
<accession>A0A6P1TIN5</accession>
<dbReference type="Gene3D" id="3.40.50.2000">
    <property type="entry name" value="Glycogen Phosphorylase B"/>
    <property type="match status" value="1"/>
</dbReference>
<reference evidence="8 9" key="1">
    <citation type="submission" date="2020-01" db="EMBL/GenBank/DDBJ databases">
        <title>Genome analysis of Anaerocolumna sp. CBA3638.</title>
        <authorList>
            <person name="Kim J."/>
            <person name="Roh S.W."/>
        </authorList>
    </citation>
    <scope>NUCLEOTIDE SEQUENCE [LARGE SCALE GENOMIC DNA]</scope>
    <source>
        <strain evidence="8 9">CBA3638</strain>
    </source>
</reference>
<comment type="similarity">
    <text evidence="2">Belongs to the glycosyltransferase 2 family.</text>
</comment>
<dbReference type="Pfam" id="PF13847">
    <property type="entry name" value="Methyltransf_31"/>
    <property type="match status" value="1"/>
</dbReference>
<dbReference type="KEGG" id="anr:Ana3638_09990"/>
<dbReference type="InterPro" id="IPR025714">
    <property type="entry name" value="Methyltranfer_dom"/>
</dbReference>
<name>A0A6P1TIN5_9FIRM</name>
<dbReference type="InterPro" id="IPR029063">
    <property type="entry name" value="SAM-dependent_MTases_sf"/>
</dbReference>
<dbReference type="GO" id="GO:0016757">
    <property type="term" value="F:glycosyltransferase activity"/>
    <property type="evidence" value="ECO:0007669"/>
    <property type="project" value="UniProtKB-KW"/>
</dbReference>
<keyword evidence="3" id="KW-0328">Glycosyltransferase</keyword>
<feature type="domain" description="Methyltransferase" evidence="7">
    <location>
        <begin position="48"/>
        <end position="138"/>
    </location>
</feature>
<gene>
    <name evidence="8" type="ORF">Ana3638_09990</name>
</gene>
<evidence type="ECO:0000259" key="7">
    <source>
        <dbReference type="Pfam" id="PF13847"/>
    </source>
</evidence>
<dbReference type="SUPFAM" id="SSF53335">
    <property type="entry name" value="S-adenosyl-L-methionine-dependent methyltransferases"/>
    <property type="match status" value="1"/>
</dbReference>
<keyword evidence="4 8" id="KW-0808">Transferase</keyword>
<dbReference type="CDD" id="cd04186">
    <property type="entry name" value="GT_2_like_c"/>
    <property type="match status" value="1"/>
</dbReference>
<dbReference type="InterPro" id="IPR001173">
    <property type="entry name" value="Glyco_trans_2-like"/>
</dbReference>
<feature type="coiled-coil region" evidence="5">
    <location>
        <begin position="224"/>
        <end position="251"/>
    </location>
</feature>
<evidence type="ECO:0000256" key="5">
    <source>
        <dbReference type="SAM" id="Coils"/>
    </source>
</evidence>
<evidence type="ECO:0000313" key="9">
    <source>
        <dbReference type="Proteomes" id="UP000464314"/>
    </source>
</evidence>
<dbReference type="Proteomes" id="UP000464314">
    <property type="component" value="Chromosome"/>
</dbReference>
<keyword evidence="9" id="KW-1185">Reference proteome</keyword>